<protein>
    <submittedName>
        <fullName evidence="3">CHAT domain-containing protein</fullName>
    </submittedName>
</protein>
<organism evidence="3 4">
    <name type="scientific">Streptomyces ficellus</name>
    <dbReference type="NCBI Taxonomy" id="1977088"/>
    <lineage>
        <taxon>Bacteria</taxon>
        <taxon>Bacillati</taxon>
        <taxon>Actinomycetota</taxon>
        <taxon>Actinomycetes</taxon>
        <taxon>Kitasatosporales</taxon>
        <taxon>Streptomycetaceae</taxon>
        <taxon>Streptomyces</taxon>
    </lineage>
</organism>
<sequence>MARNTHDHLAELIYQVRDKLTPEQAGGTGGSEGLGTKVLDVVYLVGCYHFARWWHAPEEEKTDDELTATGSLSGPRSELRDADATPEAVLAALRAHTHAHLACHGVRDPADPSQSRLLLHGDDLAPRQLAAERLRGAEFAYLSACHSAAPGKELADEVISVASAFQLCGYRHVIGSLWTVEDDMGPLLAQEVYRLLGAPDTPGTAHALHRAIGKLRQHDRYREPLFWASVVHSGP</sequence>
<feature type="region of interest" description="Disordered" evidence="1">
    <location>
        <begin position="61"/>
        <end position="83"/>
    </location>
</feature>
<evidence type="ECO:0000313" key="4">
    <source>
        <dbReference type="Proteomes" id="UP001174050"/>
    </source>
</evidence>
<dbReference type="Pfam" id="PF12770">
    <property type="entry name" value="CHAT"/>
    <property type="match status" value="1"/>
</dbReference>
<dbReference type="RefSeq" id="WP_290111406.1">
    <property type="nucleotide sequence ID" value="NZ_JAUEPL010000010.1"/>
</dbReference>
<reference evidence="3" key="1">
    <citation type="submission" date="2023-06" db="EMBL/GenBank/DDBJ databases">
        <title>WGS-Sequencing of Streptomyces ficellus isolate 21 collected from sand in Gara Djebilet Iron Mine in Algeria.</title>
        <authorList>
            <person name="Zegers G.P."/>
            <person name="Gomez A."/>
            <person name="Gueddou A."/>
            <person name="Zahara A.F."/>
            <person name="Worth M."/>
            <person name="Sevigny J.L."/>
            <person name="Tisa L."/>
        </authorList>
    </citation>
    <scope>NUCLEOTIDE SEQUENCE</scope>
    <source>
        <strain evidence="3">AS11</strain>
    </source>
</reference>
<proteinExistence type="predicted"/>
<feature type="domain" description="CHAT" evidence="2">
    <location>
        <begin position="57"/>
        <end position="234"/>
    </location>
</feature>
<name>A0ABT7Z4D4_9ACTN</name>
<dbReference type="EMBL" id="JAUEPL010000010">
    <property type="protein sequence ID" value="MDN3294358.1"/>
    <property type="molecule type" value="Genomic_DNA"/>
</dbReference>
<keyword evidence="4" id="KW-1185">Reference proteome</keyword>
<evidence type="ECO:0000313" key="3">
    <source>
        <dbReference type="EMBL" id="MDN3294358.1"/>
    </source>
</evidence>
<evidence type="ECO:0000259" key="2">
    <source>
        <dbReference type="Pfam" id="PF12770"/>
    </source>
</evidence>
<accession>A0ABT7Z4D4</accession>
<comment type="caution">
    <text evidence="3">The sequence shown here is derived from an EMBL/GenBank/DDBJ whole genome shotgun (WGS) entry which is preliminary data.</text>
</comment>
<dbReference type="InterPro" id="IPR024983">
    <property type="entry name" value="CHAT_dom"/>
</dbReference>
<evidence type="ECO:0000256" key="1">
    <source>
        <dbReference type="SAM" id="MobiDB-lite"/>
    </source>
</evidence>
<gene>
    <name evidence="3" type="ORF">QWM81_09905</name>
</gene>
<dbReference type="Proteomes" id="UP001174050">
    <property type="component" value="Unassembled WGS sequence"/>
</dbReference>